<dbReference type="GO" id="GO:0006355">
    <property type="term" value="P:regulation of DNA-templated transcription"/>
    <property type="evidence" value="ECO:0007669"/>
    <property type="project" value="InterPro"/>
</dbReference>
<reference evidence="1" key="1">
    <citation type="submission" date="2021-09" db="EMBL/GenBank/DDBJ databases">
        <title>Genome analysis of Fictibacillus sp. KIGAM418 isolated from marine sediment.</title>
        <authorList>
            <person name="Seo M.-J."/>
            <person name="Cho E.-S."/>
            <person name="Hwang C.Y."/>
        </authorList>
    </citation>
    <scope>NUCLEOTIDE SEQUENCE</scope>
    <source>
        <strain evidence="1">KIGAM418</strain>
    </source>
</reference>
<sequence length="82" mass="9517">MLAVTTEDTKRILQEGEGAYLITFAGEWYKKWFNLAKDCMRSGMSKEEFREAMDPESETASIFYTTFSEQEASVAIFLKRRV</sequence>
<name>A0A9X2BJE2_9BACL</name>
<gene>
    <name evidence="1" type="ORF">LCY76_23680</name>
</gene>
<dbReference type="InterPro" id="IPR036281">
    <property type="entry name" value="SinR/SinI_dimer_dom_sf"/>
</dbReference>
<dbReference type="SUPFAM" id="SSF47406">
    <property type="entry name" value="SinR repressor dimerisation domain-like"/>
    <property type="match status" value="1"/>
</dbReference>
<keyword evidence="2" id="KW-1185">Reference proteome</keyword>
<evidence type="ECO:0000313" key="2">
    <source>
        <dbReference type="Proteomes" id="UP001139011"/>
    </source>
</evidence>
<protein>
    <submittedName>
        <fullName evidence="1">Uncharacterized protein</fullName>
    </submittedName>
</protein>
<dbReference type="RefSeq" id="WP_248254935.1">
    <property type="nucleotide sequence ID" value="NZ_JAIWJX010000004.1"/>
</dbReference>
<dbReference type="GO" id="GO:0046983">
    <property type="term" value="F:protein dimerization activity"/>
    <property type="evidence" value="ECO:0007669"/>
    <property type="project" value="InterPro"/>
</dbReference>
<dbReference type="AlphaFoldDB" id="A0A9X2BJE2"/>
<dbReference type="Proteomes" id="UP001139011">
    <property type="component" value="Unassembled WGS sequence"/>
</dbReference>
<organism evidence="1 2">
    <name type="scientific">Fictibacillus marinisediminis</name>
    <dbReference type="NCBI Taxonomy" id="2878389"/>
    <lineage>
        <taxon>Bacteria</taxon>
        <taxon>Bacillati</taxon>
        <taxon>Bacillota</taxon>
        <taxon>Bacilli</taxon>
        <taxon>Bacillales</taxon>
        <taxon>Fictibacillaceae</taxon>
        <taxon>Fictibacillus</taxon>
    </lineage>
</organism>
<accession>A0A9X2BJE2</accession>
<evidence type="ECO:0000313" key="1">
    <source>
        <dbReference type="EMBL" id="MCK6259573.1"/>
    </source>
</evidence>
<dbReference type="EMBL" id="JAIWJX010000004">
    <property type="protein sequence ID" value="MCK6259573.1"/>
    <property type="molecule type" value="Genomic_DNA"/>
</dbReference>
<proteinExistence type="predicted"/>
<comment type="caution">
    <text evidence="1">The sequence shown here is derived from an EMBL/GenBank/DDBJ whole genome shotgun (WGS) entry which is preliminary data.</text>
</comment>